<dbReference type="KEGG" id="tum:CBW65_11740"/>
<evidence type="ECO:0000313" key="2">
    <source>
        <dbReference type="Proteomes" id="UP000195437"/>
    </source>
</evidence>
<protein>
    <submittedName>
        <fullName evidence="1">Uncharacterized protein</fullName>
    </submittedName>
</protein>
<dbReference type="RefSeq" id="WP_087456987.1">
    <property type="nucleotide sequence ID" value="NZ_CP021434.1"/>
</dbReference>
<keyword evidence="2" id="KW-1185">Reference proteome</keyword>
<dbReference type="OrthoDB" id="2381816at2"/>
<dbReference type="AlphaFoldDB" id="A0A1Y0IM70"/>
<dbReference type="EMBL" id="CP021434">
    <property type="protein sequence ID" value="ARU61608.1"/>
    <property type="molecule type" value="Genomic_DNA"/>
</dbReference>
<name>A0A1Y0IM70_9BACL</name>
<evidence type="ECO:0000313" key="1">
    <source>
        <dbReference type="EMBL" id="ARU61608.1"/>
    </source>
</evidence>
<reference evidence="2" key="1">
    <citation type="submission" date="2017-05" db="EMBL/GenBank/DDBJ databases">
        <authorList>
            <person name="Sung H."/>
        </authorList>
    </citation>
    <scope>NUCLEOTIDE SEQUENCE [LARGE SCALE GENOMIC DNA]</scope>
    <source>
        <strain evidence="2">AR23208</strain>
    </source>
</reference>
<accession>A0A1Y0IM70</accession>
<organism evidence="1 2">
    <name type="scientific">Tumebacillus avium</name>
    <dbReference type="NCBI Taxonomy" id="1903704"/>
    <lineage>
        <taxon>Bacteria</taxon>
        <taxon>Bacillati</taxon>
        <taxon>Bacillota</taxon>
        <taxon>Bacilli</taxon>
        <taxon>Bacillales</taxon>
        <taxon>Alicyclobacillaceae</taxon>
        <taxon>Tumebacillus</taxon>
    </lineage>
</organism>
<gene>
    <name evidence="1" type="ORF">CBW65_11740</name>
</gene>
<proteinExistence type="predicted"/>
<dbReference type="Proteomes" id="UP000195437">
    <property type="component" value="Chromosome"/>
</dbReference>
<sequence>MNYPEYLTAIQSILIEYMPNETVLTAEYADLMGARLLETDIQNPNNSKKGYHQTVAVFKDRGVWTPVTLHWQTNEAGRIQYARVHTPSFIKEYGQERF</sequence>